<dbReference type="STRING" id="1423806.FD15_GL001271"/>
<dbReference type="EMBL" id="AYZF01000013">
    <property type="protein sequence ID" value="KRN06082.1"/>
    <property type="molecule type" value="Genomic_DNA"/>
</dbReference>
<protein>
    <submittedName>
        <fullName evidence="1">Uncharacterized protein</fullName>
    </submittedName>
</protein>
<organism evidence="1 2">
    <name type="scientific">Liquorilactobacillus sucicola DSM 21376 = JCM 15457</name>
    <dbReference type="NCBI Taxonomy" id="1423806"/>
    <lineage>
        <taxon>Bacteria</taxon>
        <taxon>Bacillati</taxon>
        <taxon>Bacillota</taxon>
        <taxon>Bacilli</taxon>
        <taxon>Lactobacillales</taxon>
        <taxon>Lactobacillaceae</taxon>
        <taxon>Liquorilactobacillus</taxon>
    </lineage>
</organism>
<dbReference type="eggNOG" id="ENOG5032TR0">
    <property type="taxonomic scope" value="Bacteria"/>
</dbReference>
<reference evidence="1 2" key="1">
    <citation type="journal article" date="2015" name="Genome Announc.">
        <title>Expanding the biotechnology potential of lactobacilli through comparative genomics of 213 strains and associated genera.</title>
        <authorList>
            <person name="Sun Z."/>
            <person name="Harris H.M."/>
            <person name="McCann A."/>
            <person name="Guo C."/>
            <person name="Argimon S."/>
            <person name="Zhang W."/>
            <person name="Yang X."/>
            <person name="Jeffery I.B."/>
            <person name="Cooney J.C."/>
            <person name="Kagawa T.F."/>
            <person name="Liu W."/>
            <person name="Song Y."/>
            <person name="Salvetti E."/>
            <person name="Wrobel A."/>
            <person name="Rasinkangas P."/>
            <person name="Parkhill J."/>
            <person name="Rea M.C."/>
            <person name="O'Sullivan O."/>
            <person name="Ritari J."/>
            <person name="Douillard F.P."/>
            <person name="Paul Ross R."/>
            <person name="Yang R."/>
            <person name="Briner A.E."/>
            <person name="Felis G.E."/>
            <person name="de Vos W.M."/>
            <person name="Barrangou R."/>
            <person name="Klaenhammer T.R."/>
            <person name="Caufield P.W."/>
            <person name="Cui Y."/>
            <person name="Zhang H."/>
            <person name="O'Toole P.W."/>
        </authorList>
    </citation>
    <scope>NUCLEOTIDE SEQUENCE [LARGE SCALE GENOMIC DNA]</scope>
    <source>
        <strain evidence="1 2">DSM 21376</strain>
    </source>
</reference>
<gene>
    <name evidence="1" type="ORF">FD15_GL001271</name>
</gene>
<dbReference type="RefSeq" id="WP_051993281.1">
    <property type="nucleotide sequence ID" value="NZ_AYZF01000013.1"/>
</dbReference>
<name>A0A023CW12_9LACO</name>
<evidence type="ECO:0000313" key="2">
    <source>
        <dbReference type="Proteomes" id="UP000050961"/>
    </source>
</evidence>
<sequence length="116" mass="13649">MHNSLTENQSQAFDFLDKGIKYIKFFGHSLAVADYAYFQSVFDYLNIYDSDVTLVFYYGNFHEENSEEMITYEHQIQKLLSIYGEKSLTGAHGKNLMTKLMLENRLQIKHLKSNEF</sequence>
<comment type="caution">
    <text evidence="1">The sequence shown here is derived from an EMBL/GenBank/DDBJ whole genome shotgun (WGS) entry which is preliminary data.</text>
</comment>
<proteinExistence type="predicted"/>
<dbReference type="PATRIC" id="fig|1423806.3.peg.1292"/>
<dbReference type="AlphaFoldDB" id="A0A023CW12"/>
<dbReference type="Proteomes" id="UP000050961">
    <property type="component" value="Unassembled WGS sequence"/>
</dbReference>
<accession>A0A023CW12</accession>
<dbReference type="OrthoDB" id="9810135at2"/>
<evidence type="ECO:0000313" key="1">
    <source>
        <dbReference type="EMBL" id="KRN06082.1"/>
    </source>
</evidence>
<keyword evidence="2" id="KW-1185">Reference proteome</keyword>